<gene>
    <name evidence="2" type="ORF">FCM35_KLT17460</name>
</gene>
<protein>
    <submittedName>
        <fullName evidence="2">Organic cation/carnitine transporter 3-like protein</fullName>
    </submittedName>
</protein>
<dbReference type="Proteomes" id="UP000623129">
    <property type="component" value="Unassembled WGS sequence"/>
</dbReference>
<sequence>MKKLVTTRSTLLKLLAIMMVGFGMGMVFYGMPLLVGSIAPNLYLSMVYNAVADLPASVATYFLLVHVNRRMSLLSLTMFSGIASLLCVFRGINSNVQLAAEVSIPTSLV</sequence>
<keyword evidence="1" id="KW-0812">Transmembrane</keyword>
<keyword evidence="3" id="KW-1185">Reference proteome</keyword>
<proteinExistence type="predicted"/>
<keyword evidence="1" id="KW-1133">Transmembrane helix</keyword>
<evidence type="ECO:0000256" key="1">
    <source>
        <dbReference type="SAM" id="Phobius"/>
    </source>
</evidence>
<dbReference type="AlphaFoldDB" id="A0A833VWQ1"/>
<name>A0A833VWQ1_9POAL</name>
<comment type="caution">
    <text evidence="2">The sequence shown here is derived from an EMBL/GenBank/DDBJ whole genome shotgun (WGS) entry which is preliminary data.</text>
</comment>
<dbReference type="EMBL" id="SWLB01000005">
    <property type="protein sequence ID" value="KAF3338623.1"/>
    <property type="molecule type" value="Genomic_DNA"/>
</dbReference>
<evidence type="ECO:0000313" key="2">
    <source>
        <dbReference type="EMBL" id="KAF3338623.1"/>
    </source>
</evidence>
<feature type="transmembrane region" description="Helical" evidence="1">
    <location>
        <begin position="43"/>
        <end position="64"/>
    </location>
</feature>
<dbReference type="OrthoDB" id="3936150at2759"/>
<organism evidence="2 3">
    <name type="scientific">Carex littledalei</name>
    <dbReference type="NCBI Taxonomy" id="544730"/>
    <lineage>
        <taxon>Eukaryota</taxon>
        <taxon>Viridiplantae</taxon>
        <taxon>Streptophyta</taxon>
        <taxon>Embryophyta</taxon>
        <taxon>Tracheophyta</taxon>
        <taxon>Spermatophyta</taxon>
        <taxon>Magnoliopsida</taxon>
        <taxon>Liliopsida</taxon>
        <taxon>Poales</taxon>
        <taxon>Cyperaceae</taxon>
        <taxon>Cyperoideae</taxon>
        <taxon>Cariceae</taxon>
        <taxon>Carex</taxon>
        <taxon>Carex subgen. Euthyceras</taxon>
    </lineage>
</organism>
<feature type="transmembrane region" description="Helical" evidence="1">
    <location>
        <begin position="12"/>
        <end position="31"/>
    </location>
</feature>
<keyword evidence="1" id="KW-0472">Membrane</keyword>
<evidence type="ECO:0000313" key="3">
    <source>
        <dbReference type="Proteomes" id="UP000623129"/>
    </source>
</evidence>
<feature type="transmembrane region" description="Helical" evidence="1">
    <location>
        <begin position="71"/>
        <end position="92"/>
    </location>
</feature>
<accession>A0A833VWQ1</accession>
<reference evidence="2" key="1">
    <citation type="submission" date="2020-01" db="EMBL/GenBank/DDBJ databases">
        <title>Genome sequence of Kobresia littledalei, the first chromosome-level genome in the family Cyperaceae.</title>
        <authorList>
            <person name="Qu G."/>
        </authorList>
    </citation>
    <scope>NUCLEOTIDE SEQUENCE</scope>
    <source>
        <strain evidence="2">C.B.Clarke</strain>
        <tissue evidence="2">Leaf</tissue>
    </source>
</reference>